<organism evidence="1">
    <name type="scientific">Orbilia brochopaga</name>
    <dbReference type="NCBI Taxonomy" id="3140254"/>
    <lineage>
        <taxon>Eukaryota</taxon>
        <taxon>Fungi</taxon>
        <taxon>Dikarya</taxon>
        <taxon>Ascomycota</taxon>
        <taxon>Pezizomycotina</taxon>
        <taxon>Orbiliomycetes</taxon>
        <taxon>Orbiliales</taxon>
        <taxon>Orbiliaceae</taxon>
        <taxon>Orbilia</taxon>
    </lineage>
</organism>
<dbReference type="AlphaFoldDB" id="A0A481ZMQ3"/>
<proteinExistence type="predicted"/>
<dbReference type="EMBL" id="MK550698">
    <property type="protein sequence ID" value="QBL02569.1"/>
    <property type="molecule type" value="Genomic_DNA"/>
</dbReference>
<keyword evidence="1" id="KW-0496">Mitochondrion</keyword>
<dbReference type="RefSeq" id="YP_009568489.1">
    <property type="nucleotide sequence ID" value="NC_041248.1"/>
</dbReference>
<protein>
    <submittedName>
        <fullName evidence="1">Uncharacterized protein</fullName>
    </submittedName>
</protein>
<dbReference type="GeneID" id="39411840"/>
<evidence type="ECO:0000313" key="1">
    <source>
        <dbReference type="EMBL" id="QBL02569.1"/>
    </source>
</evidence>
<gene>
    <name evidence="1" type="primary">orf128</name>
</gene>
<reference evidence="1" key="2">
    <citation type="submission" date="2019-02" db="EMBL/GenBank/DDBJ databases">
        <authorList>
            <person name="Fang M.L."/>
            <person name="Zhang Y."/>
        </authorList>
    </citation>
    <scope>NUCLEOTIDE SEQUENCE</scope>
    <source>
        <strain evidence="1">YMF1.03216</strain>
    </source>
</reference>
<geneLocation type="mitochondrion" evidence="1"/>
<reference evidence="1" key="1">
    <citation type="journal article" date="2019" name="Mitochondrial DNA Part B Resour">
        <title>Characterization of the complete mitochondrial genome of Drechslerella brochopaga, a fungal species trapping nematodes with constricting rings.</title>
        <authorList>
            <person name="Fang M."/>
            <person name="Wang S."/>
            <person name="Xu J."/>
            <person name="Jiang L."/>
            <person name="Zhou D."/>
            <person name="Zhang K.-Q."/>
            <person name="Zhang Y."/>
        </authorList>
    </citation>
    <scope>NUCLEOTIDE SEQUENCE</scope>
    <source>
        <strain evidence="1">YMF1.03216</strain>
    </source>
</reference>
<name>A0A481ZMQ3_9PEZI</name>
<accession>A0A481ZMQ3</accession>
<sequence>MEEYNKLIKGLCNPHSSAELEISKASALEWNLEFLYITAPQLSLVYEQYAIIKFKPTININLKVIPRVNPQWGNLDNAIYVIEKLLSLFVVDSEGYNRLYVFLQTFKKANNLKYELEDIDNKYYCFLV</sequence>